<comment type="caution">
    <text evidence="3">The sequence shown here is derived from an EMBL/GenBank/DDBJ whole genome shotgun (WGS) entry which is preliminary data.</text>
</comment>
<dbReference type="PANTHER" id="PTHR11941:SF54">
    <property type="entry name" value="ENOYL-COA HYDRATASE, MITOCHONDRIAL"/>
    <property type="match status" value="1"/>
</dbReference>
<dbReference type="PANTHER" id="PTHR11941">
    <property type="entry name" value="ENOYL-COA HYDRATASE-RELATED"/>
    <property type="match status" value="1"/>
</dbReference>
<dbReference type="Pfam" id="PF00378">
    <property type="entry name" value="ECH_1"/>
    <property type="match status" value="1"/>
</dbReference>
<dbReference type="SUPFAM" id="SSF52096">
    <property type="entry name" value="ClpP/crotonase"/>
    <property type="match status" value="1"/>
</dbReference>
<dbReference type="Gene3D" id="3.90.226.10">
    <property type="entry name" value="2-enoyl-CoA Hydratase, Chain A, domain 1"/>
    <property type="match status" value="1"/>
</dbReference>
<gene>
    <name evidence="3" type="ORF">ACFOOQ_10350</name>
</gene>
<sequence>MSAVPASHPDGEILTRREGSVFVIGLNRPAKLNGFTPKMLRELAAAYTAFEQDAGARVALLYAEGPHFTAGLDLPRVAPLMGEKNLLAAPGQIDPCNNTAPFRSKPVVAAVQGITFTIGIELMLAADVVVAASDCRFSQLEVKRGIMATGGATIRMVERAGWGNAMRYLLTGDEFDVATALRLGFVQEVTEPGGQFVAAMTMAQRIAAQAPLAVAATLRNARLAIEHGPAVAVEDFRPTQAVLMRSDDVKEGVASFVERRTALFRGC</sequence>
<dbReference type="Gene3D" id="1.10.12.10">
    <property type="entry name" value="Lyase 2-enoyl-coa Hydratase, Chain A, domain 2"/>
    <property type="match status" value="1"/>
</dbReference>
<dbReference type="CDD" id="cd06558">
    <property type="entry name" value="crotonase-like"/>
    <property type="match status" value="1"/>
</dbReference>
<protein>
    <submittedName>
        <fullName evidence="3">Crotonase/enoyl-CoA hydratase family protein</fullName>
    </submittedName>
</protein>
<accession>A0ABV7VEL3</accession>
<evidence type="ECO:0000313" key="3">
    <source>
        <dbReference type="EMBL" id="MFC3675944.1"/>
    </source>
</evidence>
<evidence type="ECO:0000313" key="4">
    <source>
        <dbReference type="Proteomes" id="UP001595711"/>
    </source>
</evidence>
<dbReference type="Proteomes" id="UP001595711">
    <property type="component" value="Unassembled WGS sequence"/>
</dbReference>
<name>A0ABV7VEL3_9PROT</name>
<evidence type="ECO:0000256" key="2">
    <source>
        <dbReference type="ARBA" id="ARBA00023239"/>
    </source>
</evidence>
<dbReference type="InterPro" id="IPR029045">
    <property type="entry name" value="ClpP/crotonase-like_dom_sf"/>
</dbReference>
<dbReference type="InterPro" id="IPR001753">
    <property type="entry name" value="Enoyl-CoA_hydra/iso"/>
</dbReference>
<comment type="similarity">
    <text evidence="1">Belongs to the enoyl-CoA hydratase/isomerase family.</text>
</comment>
<dbReference type="InterPro" id="IPR014748">
    <property type="entry name" value="Enoyl-CoA_hydra_C"/>
</dbReference>
<keyword evidence="4" id="KW-1185">Reference proteome</keyword>
<dbReference type="NCBIfam" id="NF005126">
    <property type="entry name" value="PRK06563.1"/>
    <property type="match status" value="1"/>
</dbReference>
<evidence type="ECO:0000256" key="1">
    <source>
        <dbReference type="ARBA" id="ARBA00005254"/>
    </source>
</evidence>
<keyword evidence="2" id="KW-0456">Lyase</keyword>
<dbReference type="EMBL" id="JBHRYJ010000002">
    <property type="protein sequence ID" value="MFC3675944.1"/>
    <property type="molecule type" value="Genomic_DNA"/>
</dbReference>
<reference evidence="4" key="1">
    <citation type="journal article" date="2019" name="Int. J. Syst. Evol. Microbiol.">
        <title>The Global Catalogue of Microorganisms (GCM) 10K type strain sequencing project: providing services to taxonomists for standard genome sequencing and annotation.</title>
        <authorList>
            <consortium name="The Broad Institute Genomics Platform"/>
            <consortium name="The Broad Institute Genome Sequencing Center for Infectious Disease"/>
            <person name="Wu L."/>
            <person name="Ma J."/>
        </authorList>
    </citation>
    <scope>NUCLEOTIDE SEQUENCE [LARGE SCALE GENOMIC DNA]</scope>
    <source>
        <strain evidence="4">KCTC 42182</strain>
    </source>
</reference>
<dbReference type="RefSeq" id="WP_379725627.1">
    <property type="nucleotide sequence ID" value="NZ_JBHRYJ010000002.1"/>
</dbReference>
<proteinExistence type="inferred from homology"/>
<organism evidence="3 4">
    <name type="scientific">Ferrovibrio xuzhouensis</name>
    <dbReference type="NCBI Taxonomy" id="1576914"/>
    <lineage>
        <taxon>Bacteria</taxon>
        <taxon>Pseudomonadati</taxon>
        <taxon>Pseudomonadota</taxon>
        <taxon>Alphaproteobacteria</taxon>
        <taxon>Rhodospirillales</taxon>
        <taxon>Rhodospirillaceae</taxon>
        <taxon>Ferrovibrio</taxon>
    </lineage>
</organism>